<dbReference type="InterPro" id="IPR027417">
    <property type="entry name" value="P-loop_NTPase"/>
</dbReference>
<dbReference type="InterPro" id="IPR000795">
    <property type="entry name" value="T_Tr_GTP-bd_dom"/>
</dbReference>
<evidence type="ECO:0000256" key="3">
    <source>
        <dbReference type="ARBA" id="ARBA00023134"/>
    </source>
</evidence>
<keyword evidence="3" id="KW-0342">GTP-binding</keyword>
<protein>
    <submittedName>
        <fullName evidence="5">TetM/TetW/TetO/TetS family tetracycline resistance ribosomal protection protein</fullName>
    </submittedName>
</protein>
<evidence type="ECO:0000256" key="1">
    <source>
        <dbReference type="ARBA" id="ARBA00022741"/>
    </source>
</evidence>
<dbReference type="Proteomes" id="UP000886819">
    <property type="component" value="Unassembled WGS sequence"/>
</dbReference>
<dbReference type="InterPro" id="IPR014721">
    <property type="entry name" value="Ribsml_uS5_D2-typ_fold_subgr"/>
</dbReference>
<sequence length="658" mass="71967">MMKKTVGVLAHVDAGKTTFSERLLFEAHALRRPGRVDNGSAFLDAHPQEKRRGITIFADQALFSYGEDQYCLVDTPGHTDFAAEMERSLCALDYAVVLIDASDGVRGHTETVWKLLEAWNIPTLLFINKLDREGTDFAQTLRQLRRRLSPDIADARGYAGGVPVPAPLAEAGAERDETLLDLYLAGDLCAPSWQARLRALVRRRALFPAFGGAALTGAGVAECLAGLHALSETDWSGRVQAPFRAVVTRVRRDEQGSRLTYLKLTQGCLRPRDAIGEEKVTQIRACHGTRLWPLERAEAGDVVAVTGLTRPVCGEWVGDRPQASRFALEPMLQSTVVYDAARYADGAVLRALETLQEENPALRVAWDESLRAIQVSLMGAIEREVLAQTLRDRFGLDVSFGPSRVRYAETIAAPVCGVGHYEPLRHYAEVRLRLLPAPRGSGVTFESLCHVDTLALSWQRLIQTHVGEKQHKGVRIGAPLTDVRVQLLAGRAHRKHTEGGDFRQATYRAIRQALMQAETVLLEPLCRFSLRIPADALGRIVGELSRIQARCLPPEADDDALLVRGEAVYSRFMAFQQDFASITRGRGALSVVPAGAVPCPDPDAVMAAHPYDPCADDTPDSVFCAHGAGFVVPWHQVEAYAHTQLPDIAEPAGAPGPA</sequence>
<reference evidence="5" key="2">
    <citation type="journal article" date="2021" name="PeerJ">
        <title>Extensive microbial diversity within the chicken gut microbiome revealed by metagenomics and culture.</title>
        <authorList>
            <person name="Gilroy R."/>
            <person name="Ravi A."/>
            <person name="Getino M."/>
            <person name="Pursley I."/>
            <person name="Horton D.L."/>
            <person name="Alikhan N.F."/>
            <person name="Baker D."/>
            <person name="Gharbi K."/>
            <person name="Hall N."/>
            <person name="Watson M."/>
            <person name="Adriaenssens E.M."/>
            <person name="Foster-Nyarko E."/>
            <person name="Jarju S."/>
            <person name="Secka A."/>
            <person name="Antonio M."/>
            <person name="Oren A."/>
            <person name="Chaudhuri R.R."/>
            <person name="La Ragione R."/>
            <person name="Hildebrand F."/>
            <person name="Pallen M.J."/>
        </authorList>
    </citation>
    <scope>NUCLEOTIDE SEQUENCE</scope>
    <source>
        <strain evidence="5">ChiHile30-977</strain>
    </source>
</reference>
<organism evidence="5 6">
    <name type="scientific">Candidatus Avichristensenella intestinipullorum</name>
    <dbReference type="NCBI Taxonomy" id="2840693"/>
    <lineage>
        <taxon>Bacteria</taxon>
        <taxon>Bacillati</taxon>
        <taxon>Bacillota</taxon>
        <taxon>Clostridia</taxon>
        <taxon>Candidatus Avichristensenella</taxon>
    </lineage>
</organism>
<dbReference type="Gene3D" id="2.40.30.10">
    <property type="entry name" value="Translation factors"/>
    <property type="match status" value="1"/>
</dbReference>
<dbReference type="SUPFAM" id="SSF50447">
    <property type="entry name" value="Translation proteins"/>
    <property type="match status" value="1"/>
</dbReference>
<dbReference type="GO" id="GO:0032790">
    <property type="term" value="P:ribosome disassembly"/>
    <property type="evidence" value="ECO:0007669"/>
    <property type="project" value="TreeGrafter"/>
</dbReference>
<dbReference type="InterPro" id="IPR005225">
    <property type="entry name" value="Small_GTP-bd"/>
</dbReference>
<dbReference type="SUPFAM" id="SSF54211">
    <property type="entry name" value="Ribosomal protein S5 domain 2-like"/>
    <property type="match status" value="1"/>
</dbReference>
<dbReference type="Pfam" id="PF00679">
    <property type="entry name" value="EFG_C"/>
    <property type="match status" value="1"/>
</dbReference>
<dbReference type="Gene3D" id="3.30.70.870">
    <property type="entry name" value="Elongation Factor G (Translational Gtpase), domain 3"/>
    <property type="match status" value="1"/>
</dbReference>
<name>A0A9D0YVP2_9FIRM</name>
<dbReference type="Pfam" id="PF00009">
    <property type="entry name" value="GTP_EFTU"/>
    <property type="match status" value="1"/>
</dbReference>
<dbReference type="InterPro" id="IPR035647">
    <property type="entry name" value="EFG_III/V"/>
</dbReference>
<dbReference type="EMBL" id="DVFI01000042">
    <property type="protein sequence ID" value="HIQ62574.1"/>
    <property type="molecule type" value="Genomic_DNA"/>
</dbReference>
<dbReference type="InterPro" id="IPR005517">
    <property type="entry name" value="Transl_elong_EFG/EF2_IV"/>
</dbReference>
<comment type="caution">
    <text evidence="5">The sequence shown here is derived from an EMBL/GenBank/DDBJ whole genome shotgun (WGS) entry which is preliminary data.</text>
</comment>
<evidence type="ECO:0000256" key="2">
    <source>
        <dbReference type="ARBA" id="ARBA00022917"/>
    </source>
</evidence>
<dbReference type="InterPro" id="IPR020568">
    <property type="entry name" value="Ribosomal_Su5_D2-typ_SF"/>
</dbReference>
<dbReference type="InterPro" id="IPR009000">
    <property type="entry name" value="Transl_B-barrel_sf"/>
</dbReference>
<evidence type="ECO:0000313" key="6">
    <source>
        <dbReference type="Proteomes" id="UP000886819"/>
    </source>
</evidence>
<feature type="domain" description="Tr-type G" evidence="4">
    <location>
        <begin position="1"/>
        <end position="238"/>
    </location>
</feature>
<evidence type="ECO:0000313" key="5">
    <source>
        <dbReference type="EMBL" id="HIQ62574.1"/>
    </source>
</evidence>
<dbReference type="Gene3D" id="3.40.50.300">
    <property type="entry name" value="P-loop containing nucleotide triphosphate hydrolases"/>
    <property type="match status" value="1"/>
</dbReference>
<keyword evidence="1" id="KW-0547">Nucleotide-binding</keyword>
<dbReference type="Pfam" id="PF03764">
    <property type="entry name" value="EFG_IV"/>
    <property type="match status" value="1"/>
</dbReference>
<dbReference type="PRINTS" id="PR01037">
    <property type="entry name" value="TCRTETOQM"/>
</dbReference>
<dbReference type="SUPFAM" id="SSF52540">
    <property type="entry name" value="P-loop containing nucleoside triphosphate hydrolases"/>
    <property type="match status" value="1"/>
</dbReference>
<dbReference type="GO" id="GO:0005525">
    <property type="term" value="F:GTP binding"/>
    <property type="evidence" value="ECO:0007669"/>
    <property type="project" value="UniProtKB-KW"/>
</dbReference>
<dbReference type="PANTHER" id="PTHR43261:SF1">
    <property type="entry name" value="RIBOSOME-RELEASING FACTOR 2, MITOCHONDRIAL"/>
    <property type="match status" value="1"/>
</dbReference>
<dbReference type="GO" id="GO:0003924">
    <property type="term" value="F:GTPase activity"/>
    <property type="evidence" value="ECO:0007669"/>
    <property type="project" value="InterPro"/>
</dbReference>
<dbReference type="GO" id="GO:0006412">
    <property type="term" value="P:translation"/>
    <property type="evidence" value="ECO:0007669"/>
    <property type="project" value="UniProtKB-KW"/>
</dbReference>
<dbReference type="NCBIfam" id="TIGR00231">
    <property type="entry name" value="small_GTP"/>
    <property type="match status" value="1"/>
</dbReference>
<dbReference type="SUPFAM" id="SSF54980">
    <property type="entry name" value="EF-G C-terminal domain-like"/>
    <property type="match status" value="2"/>
</dbReference>
<dbReference type="PRINTS" id="PR00315">
    <property type="entry name" value="ELONGATNFCT"/>
</dbReference>
<reference evidence="5" key="1">
    <citation type="submission" date="2020-10" db="EMBL/GenBank/DDBJ databases">
        <authorList>
            <person name="Gilroy R."/>
        </authorList>
    </citation>
    <scope>NUCLEOTIDE SEQUENCE</scope>
    <source>
        <strain evidence="5">ChiHile30-977</strain>
    </source>
</reference>
<evidence type="ECO:0000259" key="4">
    <source>
        <dbReference type="PROSITE" id="PS51722"/>
    </source>
</evidence>
<proteinExistence type="predicted"/>
<gene>
    <name evidence="5" type="ORF">IAA66_03180</name>
</gene>
<dbReference type="PANTHER" id="PTHR43261">
    <property type="entry name" value="TRANSLATION ELONGATION FACTOR G-RELATED"/>
    <property type="match status" value="1"/>
</dbReference>
<dbReference type="AlphaFoldDB" id="A0A9D0YVP2"/>
<keyword evidence="2" id="KW-0648">Protein biosynthesis</keyword>
<dbReference type="SMART" id="SM00889">
    <property type="entry name" value="EFG_IV"/>
    <property type="match status" value="1"/>
</dbReference>
<dbReference type="PROSITE" id="PS51722">
    <property type="entry name" value="G_TR_2"/>
    <property type="match status" value="1"/>
</dbReference>
<dbReference type="InterPro" id="IPR000640">
    <property type="entry name" value="EFG_V-like"/>
</dbReference>
<dbReference type="Gene3D" id="3.30.230.10">
    <property type="match status" value="1"/>
</dbReference>
<accession>A0A9D0YVP2</accession>